<dbReference type="InterPro" id="IPR045298">
    <property type="entry name" value="Complex1_LYR_LYRM7"/>
</dbReference>
<name>A0A0P1BAJ5_9BASI</name>
<dbReference type="GO" id="GO:0034551">
    <property type="term" value="P:mitochondrial respiratory chain complex III assembly"/>
    <property type="evidence" value="ECO:0007669"/>
    <property type="project" value="InterPro"/>
</dbReference>
<feature type="compositionally biased region" description="Polar residues" evidence="1">
    <location>
        <begin position="203"/>
        <end position="216"/>
    </location>
</feature>
<dbReference type="PANTHER" id="PTHR28174:SF1">
    <property type="entry name" value="LARGE RIBOSOMAL SUBUNIT PROTEIN BL31M"/>
    <property type="match status" value="1"/>
</dbReference>
<dbReference type="InterPro" id="IPR034600">
    <property type="entry name" value="Ribosomal_bL31m"/>
</dbReference>
<feature type="region of interest" description="Disordered" evidence="1">
    <location>
        <begin position="117"/>
        <end position="165"/>
    </location>
</feature>
<dbReference type="GO" id="GO:0032543">
    <property type="term" value="P:mitochondrial translation"/>
    <property type="evidence" value="ECO:0007669"/>
    <property type="project" value="InterPro"/>
</dbReference>
<evidence type="ECO:0000313" key="3">
    <source>
        <dbReference type="EMBL" id="CEH12456.1"/>
    </source>
</evidence>
<evidence type="ECO:0000256" key="1">
    <source>
        <dbReference type="SAM" id="MobiDB-lite"/>
    </source>
</evidence>
<reference evidence="3 4" key="1">
    <citation type="submission" date="2014-09" db="EMBL/GenBank/DDBJ databases">
        <authorList>
            <person name="Magalhaes I.L.F."/>
            <person name="Oliveira U."/>
            <person name="Santos F.R."/>
            <person name="Vidigal T.H.D.A."/>
            <person name="Brescovit A.D."/>
            <person name="Santos A.J."/>
        </authorList>
    </citation>
    <scope>NUCLEOTIDE SEQUENCE [LARGE SCALE GENOMIC DNA]</scope>
</reference>
<dbReference type="EMBL" id="CCYA01000149">
    <property type="protein sequence ID" value="CEH12456.1"/>
    <property type="molecule type" value="Genomic_DNA"/>
</dbReference>
<protein>
    <submittedName>
        <fullName evidence="3">LYR MOTIF-CONTAINING PROTEIN 7</fullName>
    </submittedName>
</protein>
<dbReference type="CDD" id="cd20267">
    <property type="entry name" value="Complex1_LYR_LYRM7"/>
    <property type="match status" value="1"/>
</dbReference>
<organism evidence="3 4">
    <name type="scientific">Ceraceosorus bombacis</name>
    <dbReference type="NCBI Taxonomy" id="401625"/>
    <lineage>
        <taxon>Eukaryota</taxon>
        <taxon>Fungi</taxon>
        <taxon>Dikarya</taxon>
        <taxon>Basidiomycota</taxon>
        <taxon>Ustilaginomycotina</taxon>
        <taxon>Exobasidiomycetes</taxon>
        <taxon>Ceraceosorales</taxon>
        <taxon>Ceraceosoraceae</taxon>
        <taxon>Ceraceosorus</taxon>
    </lineage>
</organism>
<dbReference type="Gene3D" id="6.20.130.10">
    <property type="match status" value="1"/>
</dbReference>
<dbReference type="PANTHER" id="PTHR28174">
    <property type="entry name" value="54S RIBOSOMAL PROTEIN L36, MITOCHONDRIAL"/>
    <property type="match status" value="1"/>
</dbReference>
<dbReference type="Pfam" id="PF05347">
    <property type="entry name" value="Complex1_LYR"/>
    <property type="match status" value="1"/>
</dbReference>
<dbReference type="OrthoDB" id="5587740at2759"/>
<dbReference type="InterPro" id="IPR008011">
    <property type="entry name" value="Complex1_LYR_dom"/>
</dbReference>
<keyword evidence="4" id="KW-1185">Reference proteome</keyword>
<accession>A0A0P1BAJ5</accession>
<feature type="domain" description="Complex 1 LYR protein" evidence="2">
    <location>
        <begin position="9"/>
        <end position="64"/>
    </location>
</feature>
<proteinExistence type="predicted"/>
<feature type="region of interest" description="Disordered" evidence="1">
    <location>
        <begin position="203"/>
        <end position="318"/>
    </location>
</feature>
<evidence type="ECO:0000259" key="2">
    <source>
        <dbReference type="Pfam" id="PF05347"/>
    </source>
</evidence>
<dbReference type="GO" id="GO:0003735">
    <property type="term" value="F:structural constituent of ribosome"/>
    <property type="evidence" value="ECO:0007669"/>
    <property type="project" value="InterPro"/>
</dbReference>
<evidence type="ECO:0000313" key="4">
    <source>
        <dbReference type="Proteomes" id="UP000054845"/>
    </source>
</evidence>
<dbReference type="AlphaFoldDB" id="A0A0P1BAJ5"/>
<feature type="compositionally biased region" description="Low complexity" evidence="1">
    <location>
        <begin position="274"/>
        <end position="283"/>
    </location>
</feature>
<dbReference type="GO" id="GO:0005762">
    <property type="term" value="C:mitochondrial large ribosomal subunit"/>
    <property type="evidence" value="ECO:0007669"/>
    <property type="project" value="InterPro"/>
</dbReference>
<feature type="compositionally biased region" description="Polar residues" evidence="1">
    <location>
        <begin position="154"/>
        <end position="165"/>
    </location>
</feature>
<dbReference type="STRING" id="401625.A0A0P1BAJ5"/>
<sequence>MTTSANRTRAISLYRGVLQAARQTFMGDQATNQAWRSHMRTHFRSAKEEQDAEKLEMFFKEAEDIVRVLKSNVVQGAWRDESQAYRLRMTSDTELGSYEATKAGREAQLEALRAAKGTMDTAQKCSSSASSSNSSRTSRRPFSTSCSSPLRAPLTSTATSSFPRAFSTSSRALELPYKKGSTPPLPRPVPKFPSTIILSDGSSIRLTTTSPRSLQRLTRDPTNHPLWNPSMERRGGAGDEDESGRLSRFRKRFQNLDQATPQASAGAGAGAGAEAGATAPAPARKSQQWDQSDLEWMSGGREARAGSAVVEKRTKGKK</sequence>
<dbReference type="Proteomes" id="UP000054845">
    <property type="component" value="Unassembled WGS sequence"/>
</dbReference>
<feature type="compositionally biased region" description="Low complexity" evidence="1">
    <location>
        <begin position="126"/>
        <end position="148"/>
    </location>
</feature>